<sequence>MSPGSITEVFSTLAAPLFSPSSSFHFTISEPATRTTDTSQLQHRYDSGQNNNASTSGQVTLSDLRAKLAAVEAGINRYYAKLEKIPYECQPDLIIWHYVRSMTQNLKSKLSTFTVEEHDGYAQVAAVLDTIFPDLKRLEDNWKMHAPPEMQD</sequence>
<organism evidence="1 2">
    <name type="scientific">Neurospora tetraspora</name>
    <dbReference type="NCBI Taxonomy" id="94610"/>
    <lineage>
        <taxon>Eukaryota</taxon>
        <taxon>Fungi</taxon>
        <taxon>Dikarya</taxon>
        <taxon>Ascomycota</taxon>
        <taxon>Pezizomycotina</taxon>
        <taxon>Sordariomycetes</taxon>
        <taxon>Sordariomycetidae</taxon>
        <taxon>Sordariales</taxon>
        <taxon>Sordariaceae</taxon>
        <taxon>Neurospora</taxon>
    </lineage>
</organism>
<protein>
    <submittedName>
        <fullName evidence="1">Uncharacterized protein</fullName>
    </submittedName>
</protein>
<reference evidence="1" key="2">
    <citation type="submission" date="2023-06" db="EMBL/GenBank/DDBJ databases">
        <authorList>
            <consortium name="Lawrence Berkeley National Laboratory"/>
            <person name="Haridas S."/>
            <person name="Hensen N."/>
            <person name="Bonometti L."/>
            <person name="Westerberg I."/>
            <person name="Brannstrom I.O."/>
            <person name="Guillou S."/>
            <person name="Cros-Aarteil S."/>
            <person name="Calhoun S."/>
            <person name="Kuo A."/>
            <person name="Mondo S."/>
            <person name="Pangilinan J."/>
            <person name="Riley R."/>
            <person name="Labutti K."/>
            <person name="Andreopoulos B."/>
            <person name="Lipzen A."/>
            <person name="Chen C."/>
            <person name="Yanf M."/>
            <person name="Daum C."/>
            <person name="Ng V."/>
            <person name="Clum A."/>
            <person name="Steindorff A."/>
            <person name="Ohm R."/>
            <person name="Martin F."/>
            <person name="Silar P."/>
            <person name="Natvig D."/>
            <person name="Lalanne C."/>
            <person name="Gautier V."/>
            <person name="Ament-Velasquez S.L."/>
            <person name="Kruys A."/>
            <person name="Hutchinson M.I."/>
            <person name="Powell A.J."/>
            <person name="Barry K."/>
            <person name="Miller A.N."/>
            <person name="Grigoriev I.V."/>
            <person name="Debuchy R."/>
            <person name="Gladieux P."/>
            <person name="Thoren M.H."/>
            <person name="Johannesson H."/>
        </authorList>
    </citation>
    <scope>NUCLEOTIDE SEQUENCE</scope>
    <source>
        <strain evidence="1">CBS 560.94</strain>
    </source>
</reference>
<evidence type="ECO:0000313" key="2">
    <source>
        <dbReference type="Proteomes" id="UP001278500"/>
    </source>
</evidence>
<name>A0AAE0J788_9PEZI</name>
<accession>A0AAE0J788</accession>
<reference evidence="1" key="1">
    <citation type="journal article" date="2023" name="Mol. Phylogenet. Evol.">
        <title>Genome-scale phylogeny and comparative genomics of the fungal order Sordariales.</title>
        <authorList>
            <person name="Hensen N."/>
            <person name="Bonometti L."/>
            <person name="Westerberg I."/>
            <person name="Brannstrom I.O."/>
            <person name="Guillou S."/>
            <person name="Cros-Aarteil S."/>
            <person name="Calhoun S."/>
            <person name="Haridas S."/>
            <person name="Kuo A."/>
            <person name="Mondo S."/>
            <person name="Pangilinan J."/>
            <person name="Riley R."/>
            <person name="LaButti K."/>
            <person name="Andreopoulos B."/>
            <person name="Lipzen A."/>
            <person name="Chen C."/>
            <person name="Yan M."/>
            <person name="Daum C."/>
            <person name="Ng V."/>
            <person name="Clum A."/>
            <person name="Steindorff A."/>
            <person name="Ohm R.A."/>
            <person name="Martin F."/>
            <person name="Silar P."/>
            <person name="Natvig D.O."/>
            <person name="Lalanne C."/>
            <person name="Gautier V."/>
            <person name="Ament-Velasquez S.L."/>
            <person name="Kruys A."/>
            <person name="Hutchinson M.I."/>
            <person name="Powell A.J."/>
            <person name="Barry K."/>
            <person name="Miller A.N."/>
            <person name="Grigoriev I.V."/>
            <person name="Debuchy R."/>
            <person name="Gladieux P."/>
            <person name="Hiltunen Thoren M."/>
            <person name="Johannesson H."/>
        </authorList>
    </citation>
    <scope>NUCLEOTIDE SEQUENCE</scope>
    <source>
        <strain evidence="1">CBS 560.94</strain>
    </source>
</reference>
<dbReference type="GeneID" id="87867982"/>
<gene>
    <name evidence="1" type="ORF">B0H65DRAFT_581767</name>
</gene>
<proteinExistence type="predicted"/>
<evidence type="ECO:0000313" key="1">
    <source>
        <dbReference type="EMBL" id="KAK3338184.1"/>
    </source>
</evidence>
<keyword evidence="2" id="KW-1185">Reference proteome</keyword>
<dbReference type="EMBL" id="JAUEPP010000008">
    <property type="protein sequence ID" value="KAK3338184.1"/>
    <property type="molecule type" value="Genomic_DNA"/>
</dbReference>
<dbReference type="AlphaFoldDB" id="A0AAE0J788"/>
<comment type="caution">
    <text evidence="1">The sequence shown here is derived from an EMBL/GenBank/DDBJ whole genome shotgun (WGS) entry which is preliminary data.</text>
</comment>
<dbReference type="Proteomes" id="UP001278500">
    <property type="component" value="Unassembled WGS sequence"/>
</dbReference>
<dbReference type="RefSeq" id="XP_062677635.1">
    <property type="nucleotide sequence ID" value="XM_062830828.1"/>
</dbReference>